<dbReference type="RefSeq" id="WP_088392715.1">
    <property type="nucleotide sequence ID" value="NZ_MTCZ01000066.1"/>
</dbReference>
<dbReference type="InterPro" id="IPR049281">
    <property type="entry name" value="BVU_3817-like_C_sf"/>
</dbReference>
<dbReference type="Pfam" id="PF21186">
    <property type="entry name" value="DUF6852"/>
    <property type="match status" value="1"/>
</dbReference>
<dbReference type="InterPro" id="IPR049282">
    <property type="entry name" value="BVU_3817_N_sf"/>
</dbReference>
<evidence type="ECO:0000313" key="4">
    <source>
        <dbReference type="EMBL" id="OWP83941.1"/>
    </source>
</evidence>
<dbReference type="AlphaFoldDB" id="A0A246GI80"/>
<organism evidence="4 5">
    <name type="scientific">Flavobacterium davisii</name>
    <dbReference type="NCBI Taxonomy" id="2906077"/>
    <lineage>
        <taxon>Bacteria</taxon>
        <taxon>Pseudomonadati</taxon>
        <taxon>Bacteroidota</taxon>
        <taxon>Flavobacteriia</taxon>
        <taxon>Flavobacteriales</taxon>
        <taxon>Flavobacteriaceae</taxon>
        <taxon>Flavobacterium</taxon>
    </lineage>
</organism>
<dbReference type="Gene3D" id="1.10.10.1650">
    <property type="match status" value="1"/>
</dbReference>
<feature type="compositionally biased region" description="Basic residues" evidence="1">
    <location>
        <begin position="164"/>
        <end position="176"/>
    </location>
</feature>
<dbReference type="Proteomes" id="UP000197768">
    <property type="component" value="Unassembled WGS sequence"/>
</dbReference>
<dbReference type="Pfam" id="PF18347">
    <property type="entry name" value="DUF5606"/>
    <property type="match status" value="1"/>
</dbReference>
<dbReference type="EMBL" id="MTCZ01000066">
    <property type="protein sequence ID" value="OWP83941.1"/>
    <property type="molecule type" value="Genomic_DNA"/>
</dbReference>
<evidence type="ECO:0000259" key="3">
    <source>
        <dbReference type="Pfam" id="PF21186"/>
    </source>
</evidence>
<feature type="domain" description="DUF5606" evidence="2">
    <location>
        <begin position="3"/>
        <end position="48"/>
    </location>
</feature>
<accession>A0A246GI80</accession>
<reference evidence="4 5" key="1">
    <citation type="journal article" date="2017" name="Infect. Genet. Evol.">
        <title>Comparative genome analysis of fish pathogen Flavobacterium columnare reveals extensive sequence diversity within the species.</title>
        <authorList>
            <person name="Kayansamruaj P."/>
            <person name="Dong H.T."/>
            <person name="Hirono I."/>
            <person name="Kondo H."/>
            <person name="Senapin S."/>
            <person name="Rodkhum C."/>
        </authorList>
    </citation>
    <scope>NUCLEOTIDE SEQUENCE [LARGE SCALE GENOMIC DNA]</scope>
    <source>
        <strain evidence="4 5">1215</strain>
    </source>
</reference>
<name>A0A246GI80_9FLAO</name>
<gene>
    <name evidence="4" type="ORF">BWK59_07870</name>
</gene>
<protein>
    <submittedName>
        <fullName evidence="4">Uncharacterized protein</fullName>
    </submittedName>
</protein>
<evidence type="ECO:0000313" key="5">
    <source>
        <dbReference type="Proteomes" id="UP000197768"/>
    </source>
</evidence>
<feature type="domain" description="DUF6852" evidence="3">
    <location>
        <begin position="51"/>
        <end position="119"/>
    </location>
</feature>
<feature type="region of interest" description="Disordered" evidence="1">
    <location>
        <begin position="132"/>
        <end position="176"/>
    </location>
</feature>
<comment type="caution">
    <text evidence="4">The sequence shown here is derived from an EMBL/GenBank/DDBJ whole genome shotgun (WGS) entry which is preliminary data.</text>
</comment>
<dbReference type="InterPro" id="IPR049280">
    <property type="entry name" value="DUF6852"/>
</dbReference>
<dbReference type="InterPro" id="IPR041218">
    <property type="entry name" value="DUF5606"/>
</dbReference>
<sequence>MNLERILAISGKPGLYALKMQTRTGFVVESLVDGKKVTVGMQSNVSLLSEISVYTYSEEKPLVDVMSTIAKKENGGEAPRLKDDKAALLAYFGAVLPDYDQDRVYPSDVKKILNWYNILQAKGLVVLAEETTVEETTVEEKPKKTRVTKAKKEETAGEKEEKPKKPRATKKTKSEE</sequence>
<proteinExistence type="predicted"/>
<feature type="compositionally biased region" description="Basic and acidic residues" evidence="1">
    <location>
        <begin position="150"/>
        <end position="163"/>
    </location>
</feature>
<dbReference type="Gene3D" id="2.30.30.730">
    <property type="match status" value="1"/>
</dbReference>
<evidence type="ECO:0000256" key="1">
    <source>
        <dbReference type="SAM" id="MobiDB-lite"/>
    </source>
</evidence>
<evidence type="ECO:0000259" key="2">
    <source>
        <dbReference type="Pfam" id="PF18347"/>
    </source>
</evidence>